<dbReference type="Pfam" id="PF09262">
    <property type="entry name" value="PEX-1N"/>
    <property type="match status" value="1"/>
</dbReference>
<organism evidence="15 16">
    <name type="scientific">[Candida] anglica</name>
    <dbReference type="NCBI Taxonomy" id="148631"/>
    <lineage>
        <taxon>Eukaryota</taxon>
        <taxon>Fungi</taxon>
        <taxon>Dikarya</taxon>
        <taxon>Ascomycota</taxon>
        <taxon>Saccharomycotina</taxon>
        <taxon>Pichiomycetes</taxon>
        <taxon>Debaryomycetaceae</taxon>
        <taxon>Kurtzmaniella</taxon>
    </lineage>
</organism>
<dbReference type="SMART" id="SM00382">
    <property type="entry name" value="AAA"/>
    <property type="match status" value="2"/>
</dbReference>
<evidence type="ECO:0000256" key="8">
    <source>
        <dbReference type="ARBA" id="ARBA00022927"/>
    </source>
</evidence>
<name>A0ABP0EJU4_9ASCO</name>
<dbReference type="SUPFAM" id="SSF54585">
    <property type="entry name" value="Cdc48 domain 2-like"/>
    <property type="match status" value="1"/>
</dbReference>
<evidence type="ECO:0000256" key="3">
    <source>
        <dbReference type="ARBA" id="ARBA00022448"/>
    </source>
</evidence>
<dbReference type="InterPro" id="IPR003959">
    <property type="entry name" value="ATPase_AAA_core"/>
</dbReference>
<evidence type="ECO:0000313" key="16">
    <source>
        <dbReference type="Proteomes" id="UP001497600"/>
    </source>
</evidence>
<dbReference type="CDD" id="cd00009">
    <property type="entry name" value="AAA"/>
    <property type="match status" value="1"/>
</dbReference>
<dbReference type="InterPro" id="IPR003593">
    <property type="entry name" value="AAA+_ATPase"/>
</dbReference>
<keyword evidence="7" id="KW-0067">ATP-binding</keyword>
<dbReference type="Gene3D" id="1.10.8.60">
    <property type="match status" value="2"/>
</dbReference>
<dbReference type="InterPro" id="IPR009010">
    <property type="entry name" value="Asp_de-COase-like_dom_sf"/>
</dbReference>
<reference evidence="15 16" key="1">
    <citation type="submission" date="2024-01" db="EMBL/GenBank/DDBJ databases">
        <authorList>
            <consortium name="Genoscope - CEA"/>
            <person name="William W."/>
        </authorList>
    </citation>
    <scope>NUCLEOTIDE SEQUENCE [LARGE SCALE GENOMIC DNA]</scope>
    <source>
        <strain evidence="15 16">29B2s-10</strain>
    </source>
</reference>
<dbReference type="CDD" id="cd19526">
    <property type="entry name" value="RecA-like_PEX1_r2"/>
    <property type="match status" value="1"/>
</dbReference>
<comment type="similarity">
    <text evidence="2">Belongs to the AAA ATPase family.</text>
</comment>
<evidence type="ECO:0000256" key="11">
    <source>
        <dbReference type="ARBA" id="ARBA00034532"/>
    </source>
</evidence>
<keyword evidence="16" id="KW-1185">Reference proteome</keyword>
<dbReference type="InterPro" id="IPR027417">
    <property type="entry name" value="P-loop_NTPase"/>
</dbReference>
<dbReference type="Pfam" id="PF00004">
    <property type="entry name" value="AAA"/>
    <property type="match status" value="2"/>
</dbReference>
<evidence type="ECO:0000256" key="7">
    <source>
        <dbReference type="ARBA" id="ARBA00022840"/>
    </source>
</evidence>
<dbReference type="PANTHER" id="PTHR23077:SF12">
    <property type="entry name" value="PEROXISOMAL ATPASE PEX1"/>
    <property type="match status" value="1"/>
</dbReference>
<feature type="compositionally biased region" description="Polar residues" evidence="13">
    <location>
        <begin position="256"/>
        <end position="281"/>
    </location>
</feature>
<feature type="region of interest" description="Disordered" evidence="13">
    <location>
        <begin position="256"/>
        <end position="292"/>
    </location>
</feature>
<feature type="compositionally biased region" description="Low complexity" evidence="13">
    <location>
        <begin position="180"/>
        <end position="194"/>
    </location>
</feature>
<feature type="compositionally biased region" description="Basic and acidic residues" evidence="13">
    <location>
        <begin position="282"/>
        <end position="292"/>
    </location>
</feature>
<feature type="region of interest" description="Disordered" evidence="13">
    <location>
        <begin position="1052"/>
        <end position="1074"/>
    </location>
</feature>
<evidence type="ECO:0000256" key="10">
    <source>
        <dbReference type="ARBA" id="ARBA00032509"/>
    </source>
</evidence>
<evidence type="ECO:0000256" key="1">
    <source>
        <dbReference type="ARBA" id="ARBA00004370"/>
    </source>
</evidence>
<evidence type="ECO:0000256" key="2">
    <source>
        <dbReference type="ARBA" id="ARBA00006914"/>
    </source>
</evidence>
<evidence type="ECO:0000313" key="15">
    <source>
        <dbReference type="EMBL" id="CAK7920793.1"/>
    </source>
</evidence>
<evidence type="ECO:0000259" key="14">
    <source>
        <dbReference type="SMART" id="SM00382"/>
    </source>
</evidence>
<dbReference type="Gene3D" id="3.10.330.10">
    <property type="match status" value="1"/>
</dbReference>
<evidence type="ECO:0000256" key="6">
    <source>
        <dbReference type="ARBA" id="ARBA00022801"/>
    </source>
</evidence>
<dbReference type="PANTHER" id="PTHR23077">
    <property type="entry name" value="AAA-FAMILY ATPASE"/>
    <property type="match status" value="1"/>
</dbReference>
<evidence type="ECO:0000256" key="12">
    <source>
        <dbReference type="ARBA" id="ARBA00048778"/>
    </source>
</evidence>
<dbReference type="SUPFAM" id="SSF52540">
    <property type="entry name" value="P-loop containing nucleoside triphosphate hydrolases"/>
    <property type="match status" value="2"/>
</dbReference>
<dbReference type="EMBL" id="OZ004260">
    <property type="protein sequence ID" value="CAK7920793.1"/>
    <property type="molecule type" value="Genomic_DNA"/>
</dbReference>
<dbReference type="Pfam" id="PF17862">
    <property type="entry name" value="AAA_lid_3"/>
    <property type="match status" value="1"/>
</dbReference>
<dbReference type="InterPro" id="IPR041569">
    <property type="entry name" value="AAA_lid_3"/>
</dbReference>
<evidence type="ECO:0000256" key="5">
    <source>
        <dbReference type="ARBA" id="ARBA00022741"/>
    </source>
</evidence>
<dbReference type="Proteomes" id="UP001497600">
    <property type="component" value="Chromosome H"/>
</dbReference>
<feature type="region of interest" description="Disordered" evidence="13">
    <location>
        <begin position="180"/>
        <end position="199"/>
    </location>
</feature>
<dbReference type="SUPFAM" id="SSF50692">
    <property type="entry name" value="ADC-like"/>
    <property type="match status" value="1"/>
</dbReference>
<keyword evidence="5" id="KW-0547">Nucleotide-binding</keyword>
<feature type="domain" description="AAA+ ATPase" evidence="14">
    <location>
        <begin position="755"/>
        <end position="890"/>
    </location>
</feature>
<keyword evidence="9" id="KW-0472">Membrane</keyword>
<keyword evidence="3" id="KW-0813">Transport</keyword>
<dbReference type="Gene3D" id="3.40.50.300">
    <property type="entry name" value="P-loop containing nucleotide triphosphate hydrolases"/>
    <property type="match status" value="2"/>
</dbReference>
<comment type="catalytic activity">
    <reaction evidence="12">
        <text>ATP + H2O = ADP + phosphate + H(+)</text>
        <dbReference type="Rhea" id="RHEA:13065"/>
        <dbReference type="ChEBI" id="CHEBI:15377"/>
        <dbReference type="ChEBI" id="CHEBI:15378"/>
        <dbReference type="ChEBI" id="CHEBI:30616"/>
        <dbReference type="ChEBI" id="CHEBI:43474"/>
        <dbReference type="ChEBI" id="CHEBI:456216"/>
    </reaction>
    <physiologicalReaction direction="left-to-right" evidence="12">
        <dbReference type="Rhea" id="RHEA:13066"/>
    </physiologicalReaction>
</comment>
<keyword evidence="6" id="KW-0378">Hydrolase</keyword>
<protein>
    <recommendedName>
        <fullName evidence="11">Peroxisomal ATPase PEX1</fullName>
    </recommendedName>
    <alternativeName>
        <fullName evidence="10">Peroxin-1</fullName>
    </alternativeName>
</protein>
<dbReference type="InterPro" id="IPR003960">
    <property type="entry name" value="ATPase_AAA_CS"/>
</dbReference>
<keyword evidence="4" id="KW-0962">Peroxisome biogenesis</keyword>
<evidence type="ECO:0000256" key="4">
    <source>
        <dbReference type="ARBA" id="ARBA00022593"/>
    </source>
</evidence>
<dbReference type="InterPro" id="IPR050168">
    <property type="entry name" value="AAA_ATPase_domain"/>
</dbReference>
<evidence type="ECO:0000256" key="9">
    <source>
        <dbReference type="ARBA" id="ARBA00023136"/>
    </source>
</evidence>
<dbReference type="InterPro" id="IPR029067">
    <property type="entry name" value="CDC48_domain_2-like_sf"/>
</dbReference>
<proteinExistence type="inferred from homology"/>
<dbReference type="PROSITE" id="PS00674">
    <property type="entry name" value="AAA"/>
    <property type="match status" value="1"/>
</dbReference>
<comment type="subcellular location">
    <subcellularLocation>
        <location evidence="1">Membrane</location>
    </subcellularLocation>
</comment>
<evidence type="ECO:0000256" key="13">
    <source>
        <dbReference type="SAM" id="MobiDB-lite"/>
    </source>
</evidence>
<keyword evidence="8" id="KW-0653">Protein transport</keyword>
<sequence length="1074" mass="118719">MEGHKVSLAFKPLRSNLLNLPSPLCNLLYNANINIQDVIVEIVSSTGTKSYAGWSGMTSSSIDEAELDPSFARSLNFSDMANVTLNLKLDNFETISINLEPVSSSDWELVELHAQILEDKLLSQTRCVSLNQTLVVYPTQTSSARLVVTDIGTKTHQFAKISPMCEVAIAPKVRVKSSTSTKSAKSLKGKSSSGEDYSSLPSVLKRSISLPHKIYDNILPHSDSEGYEVYVNFAEVVHSLNNSKFVAVSIIPGPTTKTNTVSSGQQEKNQQQNATIPSTLSSKEKPSTQPLKENKRIIAKLVNFPSSPTNTVGLSQKLAIALGCELQLGNIVVLQPTVSPVSKKPSSLTIHPYITQTKKNNALNLNSTSKKDQDFKTLEGISKYLSSDILSNATPITNNCKIPIIPGYLPHGGLMKFKRNDDANAWIRPSADSKLPRLELGEDLLRNESFLQQVNKDESDANELAVGMEKMQTEILDVISTTKNSGTLIFGNSGSGKSLLLKLISQEVRDTYGYHVKFAQCETIMNENFQSLSNNHILKWLQECSWHKPSLLVLDNVDKILSAELEHTDSTQSNQLAEFLISQIQKIHSQRESNLSILLSASSKESLNKLLFQSHLLEHFHHLSAPIKSTRLELLNYYLVEKLGCSVDFDIMDIVSETEGYLPNDLKILGDRIYHESLFSRDDSAGFKGLHLTKEAFESAIKGYTPSNLRGVKLQKSTVSWSDIGGLSEAKNILLETLEWPTKYAPIFANCPLRLRSGILLYGYPGCGKTLLASAIAGQCGLNFISIKGPEILNKYIGASEQSVRELFERAQSAKPCILFFDEFDSIAPKRGHDSTGVTDRVVNQMLTQMDGAEGLDGVYVLAATSRPDLIDSALLRPGRLDKSVICDMPNYEDRLDILRTITKKMDLSDDVNLEELAHRTNGFSGADMQGLGYNAYLKAVHVKLENDEKEASNTEVDSSKASDNYEFFHVNSEKLRSRKLRPADRVQLLQQIKTLFDSNETTDSKTKEIVSTAPVVYIRQEDFEESLKETKPSISASEMKKLSGIYNQFVSGRDGNMPDGTPSSEIGGRTTLM</sequence>
<dbReference type="InterPro" id="IPR015342">
    <property type="entry name" value="PEX1-N_C-lobe"/>
</dbReference>
<feature type="domain" description="AAA+ ATPase" evidence="14">
    <location>
        <begin position="483"/>
        <end position="626"/>
    </location>
</feature>
<accession>A0ABP0EJU4</accession>
<gene>
    <name evidence="15" type="primary">PEX1</name>
    <name evidence="15" type="ORF">CAAN4_H06634</name>
</gene>